<sequence length="192" mass="21703">MQRFILTGTPGAGKTTLLHHLAERGHRVVEEAATDLITAEQARGTAEPWAHPDFVDQVAALQRRRQEQEPEPGRLATAQVQFHDRSPVCTLALARYLDRPVSPFLAAELDRITRERIYRPQVFFVRNLGFCEPTAVRRISYPEALRFERLHEQAYQELGFTLVDVPAADLPTRLATVEAALEELTRSSPVSH</sequence>
<name>A0ABN1WNG7_9ACTN</name>
<dbReference type="SUPFAM" id="SSF52540">
    <property type="entry name" value="P-loop containing nucleoside triphosphate hydrolases"/>
    <property type="match status" value="1"/>
</dbReference>
<evidence type="ECO:0000313" key="2">
    <source>
        <dbReference type="EMBL" id="GAA1255654.1"/>
    </source>
</evidence>
<dbReference type="InterPro" id="IPR027417">
    <property type="entry name" value="P-loop_NTPase"/>
</dbReference>
<gene>
    <name evidence="2" type="ORF">GCM10009665_52710</name>
</gene>
<organism evidence="2 3">
    <name type="scientific">Kitasatospora nipponensis</name>
    <dbReference type="NCBI Taxonomy" id="258049"/>
    <lineage>
        <taxon>Bacteria</taxon>
        <taxon>Bacillati</taxon>
        <taxon>Actinomycetota</taxon>
        <taxon>Actinomycetes</taxon>
        <taxon>Kitasatosporales</taxon>
        <taxon>Streptomycetaceae</taxon>
        <taxon>Kitasatospora</taxon>
    </lineage>
</organism>
<dbReference type="Pfam" id="PF13521">
    <property type="entry name" value="AAA_28"/>
    <property type="match status" value="1"/>
</dbReference>
<keyword evidence="3" id="KW-1185">Reference proteome</keyword>
<reference evidence="2 3" key="1">
    <citation type="journal article" date="2019" name="Int. J. Syst. Evol. Microbiol.">
        <title>The Global Catalogue of Microorganisms (GCM) 10K type strain sequencing project: providing services to taxonomists for standard genome sequencing and annotation.</title>
        <authorList>
            <consortium name="The Broad Institute Genomics Platform"/>
            <consortium name="The Broad Institute Genome Sequencing Center for Infectious Disease"/>
            <person name="Wu L."/>
            <person name="Ma J."/>
        </authorList>
    </citation>
    <scope>NUCLEOTIDE SEQUENCE [LARGE SCALE GENOMIC DNA]</scope>
    <source>
        <strain evidence="2 3">JCM 13004</strain>
    </source>
</reference>
<dbReference type="Proteomes" id="UP001500037">
    <property type="component" value="Unassembled WGS sequence"/>
</dbReference>
<dbReference type="InterPro" id="IPR038727">
    <property type="entry name" value="NadR/Ttd14_AAA_dom"/>
</dbReference>
<feature type="domain" description="NadR/Ttd14 AAA" evidence="1">
    <location>
        <begin position="3"/>
        <end position="173"/>
    </location>
</feature>
<dbReference type="Gene3D" id="3.40.50.300">
    <property type="entry name" value="P-loop containing nucleotide triphosphate hydrolases"/>
    <property type="match status" value="1"/>
</dbReference>
<comment type="caution">
    <text evidence="2">The sequence shown here is derived from an EMBL/GenBank/DDBJ whole genome shotgun (WGS) entry which is preliminary data.</text>
</comment>
<dbReference type="EMBL" id="BAAALF010000115">
    <property type="protein sequence ID" value="GAA1255654.1"/>
    <property type="molecule type" value="Genomic_DNA"/>
</dbReference>
<accession>A0ABN1WNG7</accession>
<proteinExistence type="predicted"/>
<evidence type="ECO:0000313" key="3">
    <source>
        <dbReference type="Proteomes" id="UP001500037"/>
    </source>
</evidence>
<evidence type="ECO:0000259" key="1">
    <source>
        <dbReference type="Pfam" id="PF13521"/>
    </source>
</evidence>
<dbReference type="RefSeq" id="WP_344444483.1">
    <property type="nucleotide sequence ID" value="NZ_BAAALF010000115.1"/>
</dbReference>
<protein>
    <submittedName>
        <fullName evidence="2">AAA family ATPase</fullName>
    </submittedName>
</protein>